<evidence type="ECO:0000259" key="2">
    <source>
        <dbReference type="Pfam" id="PF13239"/>
    </source>
</evidence>
<evidence type="ECO:0000313" key="4">
    <source>
        <dbReference type="Proteomes" id="UP000279600"/>
    </source>
</evidence>
<dbReference type="InterPro" id="IPR025698">
    <property type="entry name" value="2TM_dom"/>
</dbReference>
<dbReference type="RefSeq" id="WP_126447285.1">
    <property type="nucleotide sequence ID" value="NZ_CP034549.1"/>
</dbReference>
<protein>
    <submittedName>
        <fullName evidence="3">2TM domain-containing protein</fullName>
    </submittedName>
</protein>
<keyword evidence="4" id="KW-1185">Reference proteome</keyword>
<gene>
    <name evidence="3" type="ORF">EJ995_07815</name>
</gene>
<dbReference type="KEGG" id="noj:EJ995_07815"/>
<feature type="transmembrane region" description="Helical" evidence="1">
    <location>
        <begin position="24"/>
        <end position="45"/>
    </location>
</feature>
<evidence type="ECO:0000313" key="3">
    <source>
        <dbReference type="EMBL" id="AZQ44141.1"/>
    </source>
</evidence>
<feature type="transmembrane region" description="Helical" evidence="1">
    <location>
        <begin position="51"/>
        <end position="71"/>
    </location>
</feature>
<keyword evidence="1" id="KW-1133">Transmembrane helix</keyword>
<proteinExistence type="predicted"/>
<reference evidence="3 4" key="1">
    <citation type="submission" date="2018-12" db="EMBL/GenBank/DDBJ databases">
        <title>Complete genome of Nonlabens sp. MJ115.</title>
        <authorList>
            <person name="Choi H.S."/>
            <person name="Jung J."/>
        </authorList>
    </citation>
    <scope>NUCLEOTIDE SEQUENCE [LARGE SCALE GENOMIC DNA]</scope>
    <source>
        <strain evidence="3 4">MJ115</strain>
    </source>
</reference>
<dbReference type="AlphaFoldDB" id="A0A3S9MY14"/>
<keyword evidence="1" id="KW-0812">Transmembrane</keyword>
<organism evidence="3 4">
    <name type="scientific">Nonlabens ponticola</name>
    <dbReference type="NCBI Taxonomy" id="2496866"/>
    <lineage>
        <taxon>Bacteria</taxon>
        <taxon>Pseudomonadati</taxon>
        <taxon>Bacteroidota</taxon>
        <taxon>Flavobacteriia</taxon>
        <taxon>Flavobacteriales</taxon>
        <taxon>Flavobacteriaceae</taxon>
        <taxon>Nonlabens</taxon>
    </lineage>
</organism>
<accession>A0A3S9MY14</accession>
<dbReference type="EMBL" id="CP034549">
    <property type="protein sequence ID" value="AZQ44141.1"/>
    <property type="molecule type" value="Genomic_DNA"/>
</dbReference>
<sequence>MTTTTETYQEKYARAKARVNEIRYFYNHVAVYLLINAALAGLNYWENQFAFPWFLFPLLGWGIGLLSHAVGTFRLNPFVSKEWEERKLREIMEQQDKS</sequence>
<name>A0A3S9MY14_9FLAO</name>
<dbReference type="Pfam" id="PF13239">
    <property type="entry name" value="2TM"/>
    <property type="match status" value="1"/>
</dbReference>
<keyword evidence="1" id="KW-0472">Membrane</keyword>
<evidence type="ECO:0000256" key="1">
    <source>
        <dbReference type="SAM" id="Phobius"/>
    </source>
</evidence>
<dbReference type="Proteomes" id="UP000279600">
    <property type="component" value="Chromosome"/>
</dbReference>
<dbReference type="OrthoDB" id="8965954at2"/>
<feature type="domain" description="2TM" evidence="2">
    <location>
        <begin position="14"/>
        <end position="93"/>
    </location>
</feature>